<proteinExistence type="predicted"/>
<dbReference type="PANTHER" id="PTHR37826">
    <property type="entry name" value="FLOTILLIN BAND_7_5 DOMAIN PROTEIN"/>
    <property type="match status" value="1"/>
</dbReference>
<keyword evidence="1" id="KW-0812">Transmembrane</keyword>
<sequence length="368" mass="42672">MSTSATAIRFPCAGCGGPMIFDSDSQHMKCQYCDAEQEIDNVLSQPVEHPFHGSIDTPAELLDWGTEQKTIHCESCGGETLIPVGQTTVTCIFCNSPKVLEQDQMQTIRPETLIPFQISSDKALRSFAAWKKKRWFLPNKFKRMNVSSQLHSIYIPYWTYDTESYSVYRAERGVYHYRTVPRTRVVNGKSETVMVQERYTVWNWVNGEYDRAFDDILIPASGHYNQNMLERLGDFDLRNLVPYKPDYLSGYVSERYSVSREQGWDKAQSKADDQLRDEIRRRIGGDEVRNLRVRTNYNDVTYKHLLLPVWNANYTYKTKQYYYMVNGQTGTVSGHVPRSPLKITLFTLFCLAVAGVLLWFYLNQQQPM</sequence>
<protein>
    <recommendedName>
        <fullName evidence="4">TFIIB-type zinc ribbon-containing protein</fullName>
    </recommendedName>
</protein>
<evidence type="ECO:0000313" key="3">
    <source>
        <dbReference type="Proteomes" id="UP001178662"/>
    </source>
</evidence>
<gene>
    <name evidence="2" type="ORF">P0Y55_15020</name>
</gene>
<name>A0AA95JF37_9BACL</name>
<dbReference type="PANTHER" id="PTHR37826:SF3">
    <property type="entry name" value="J DOMAIN-CONTAINING PROTEIN"/>
    <property type="match status" value="1"/>
</dbReference>
<organism evidence="2 3">
    <name type="scientific">Candidatus Cohnella colombiensis</name>
    <dbReference type="NCBI Taxonomy" id="3121368"/>
    <lineage>
        <taxon>Bacteria</taxon>
        <taxon>Bacillati</taxon>
        <taxon>Bacillota</taxon>
        <taxon>Bacilli</taxon>
        <taxon>Bacillales</taxon>
        <taxon>Paenibacillaceae</taxon>
        <taxon>Cohnella</taxon>
    </lineage>
</organism>
<evidence type="ECO:0000313" key="2">
    <source>
        <dbReference type="EMBL" id="WEK53859.1"/>
    </source>
</evidence>
<dbReference type="AlphaFoldDB" id="A0AA95JF37"/>
<evidence type="ECO:0008006" key="4">
    <source>
        <dbReference type="Google" id="ProtNLM"/>
    </source>
</evidence>
<feature type="transmembrane region" description="Helical" evidence="1">
    <location>
        <begin position="343"/>
        <end position="362"/>
    </location>
</feature>
<dbReference type="EMBL" id="CP119317">
    <property type="protein sequence ID" value="WEK53859.1"/>
    <property type="molecule type" value="Genomic_DNA"/>
</dbReference>
<reference evidence="2" key="1">
    <citation type="submission" date="2023-03" db="EMBL/GenBank/DDBJ databases">
        <title>Andean soil-derived lignocellulolytic bacterial consortium as a source of novel taxa and putative plastic-active enzymes.</title>
        <authorList>
            <person name="Diaz-Garcia L."/>
            <person name="Chuvochina M."/>
            <person name="Feuerriegel G."/>
            <person name="Bunk B."/>
            <person name="Sproer C."/>
            <person name="Streit W.R."/>
            <person name="Rodriguez L.M."/>
            <person name="Overmann J."/>
            <person name="Jimenez D.J."/>
        </authorList>
    </citation>
    <scope>NUCLEOTIDE SEQUENCE</scope>
    <source>
        <strain evidence="2">MAG 2441</strain>
    </source>
</reference>
<evidence type="ECO:0000256" key="1">
    <source>
        <dbReference type="SAM" id="Phobius"/>
    </source>
</evidence>
<keyword evidence="1" id="KW-1133">Transmembrane helix</keyword>
<keyword evidence="3" id="KW-1185">Reference proteome</keyword>
<keyword evidence="1" id="KW-0472">Membrane</keyword>
<accession>A0AA95JF37</accession>
<dbReference type="Proteomes" id="UP001178662">
    <property type="component" value="Chromosome"/>
</dbReference>